<protein>
    <recommendedName>
        <fullName evidence="3">DUF3098 domain-containing protein</fullName>
    </recommendedName>
</protein>
<evidence type="ECO:0008006" key="3">
    <source>
        <dbReference type="Google" id="ProtNLM"/>
    </source>
</evidence>
<reference evidence="2" key="1">
    <citation type="journal article" date="2020" name="mSystems">
        <title>Genome- and Community-Level Interaction Insights into Carbon Utilization and Element Cycling Functions of Hydrothermarchaeota in Hydrothermal Sediment.</title>
        <authorList>
            <person name="Zhou Z."/>
            <person name="Liu Y."/>
            <person name="Xu W."/>
            <person name="Pan J."/>
            <person name="Luo Z.H."/>
            <person name="Li M."/>
        </authorList>
    </citation>
    <scope>NUCLEOTIDE SEQUENCE [LARGE SCALE GENOMIC DNA]</scope>
    <source>
        <strain evidence="2">SpSt-381</strain>
    </source>
</reference>
<keyword evidence="1" id="KW-0812">Transmembrane</keyword>
<evidence type="ECO:0000256" key="1">
    <source>
        <dbReference type="SAM" id="Phobius"/>
    </source>
</evidence>
<dbReference type="AlphaFoldDB" id="A0A832I437"/>
<feature type="transmembrane region" description="Helical" evidence="1">
    <location>
        <begin position="31"/>
        <end position="47"/>
    </location>
</feature>
<dbReference type="EMBL" id="DSQF01000028">
    <property type="protein sequence ID" value="HGZ44469.1"/>
    <property type="molecule type" value="Genomic_DNA"/>
</dbReference>
<accession>A0A832I437</accession>
<gene>
    <name evidence="2" type="ORF">ENR23_13845</name>
</gene>
<evidence type="ECO:0000313" key="2">
    <source>
        <dbReference type="EMBL" id="HGZ44469.1"/>
    </source>
</evidence>
<organism evidence="2">
    <name type="scientific">Eiseniibacteriota bacterium</name>
    <dbReference type="NCBI Taxonomy" id="2212470"/>
    <lineage>
        <taxon>Bacteria</taxon>
        <taxon>Candidatus Eiseniibacteriota</taxon>
    </lineage>
</organism>
<comment type="caution">
    <text evidence="2">The sequence shown here is derived from an EMBL/GenBank/DDBJ whole genome shotgun (WGS) entry which is preliminary data.</text>
</comment>
<proteinExistence type="predicted"/>
<keyword evidence="1" id="KW-0472">Membrane</keyword>
<feature type="transmembrane region" description="Helical" evidence="1">
    <location>
        <begin position="53"/>
        <end position="73"/>
    </location>
</feature>
<keyword evidence="1" id="KW-1133">Transmembrane helix</keyword>
<sequence length="81" mass="8719">MSNGRGPIKTRSARKPVEYDLGFHWGRLNRVLLGLGILVLVAGYVALSRGSTTLAPVLLVLGYCGLIPASLLVRDRRTSGE</sequence>
<name>A0A832I437_UNCEI</name>